<evidence type="ECO:0000256" key="1">
    <source>
        <dbReference type="SAM" id="MobiDB-lite"/>
    </source>
</evidence>
<evidence type="ECO:0000313" key="2">
    <source>
        <dbReference type="EMBL" id="CAH1392205.1"/>
    </source>
</evidence>
<feature type="region of interest" description="Disordered" evidence="1">
    <location>
        <begin position="1"/>
        <end position="29"/>
    </location>
</feature>
<dbReference type="Proteomes" id="UP001152798">
    <property type="component" value="Chromosome 1"/>
</dbReference>
<gene>
    <name evidence="2" type="ORF">NEZAVI_LOCUS3068</name>
</gene>
<proteinExistence type="predicted"/>
<dbReference type="AlphaFoldDB" id="A0A9P0H383"/>
<dbReference type="EMBL" id="OV725077">
    <property type="protein sequence ID" value="CAH1392205.1"/>
    <property type="molecule type" value="Genomic_DNA"/>
</dbReference>
<reference evidence="2" key="1">
    <citation type="submission" date="2022-01" db="EMBL/GenBank/DDBJ databases">
        <authorList>
            <person name="King R."/>
        </authorList>
    </citation>
    <scope>NUCLEOTIDE SEQUENCE</scope>
</reference>
<feature type="region of interest" description="Disordered" evidence="1">
    <location>
        <begin position="144"/>
        <end position="163"/>
    </location>
</feature>
<accession>A0A9P0H383</accession>
<organism evidence="2 3">
    <name type="scientific">Nezara viridula</name>
    <name type="common">Southern green stink bug</name>
    <name type="synonym">Cimex viridulus</name>
    <dbReference type="NCBI Taxonomy" id="85310"/>
    <lineage>
        <taxon>Eukaryota</taxon>
        <taxon>Metazoa</taxon>
        <taxon>Ecdysozoa</taxon>
        <taxon>Arthropoda</taxon>
        <taxon>Hexapoda</taxon>
        <taxon>Insecta</taxon>
        <taxon>Pterygota</taxon>
        <taxon>Neoptera</taxon>
        <taxon>Paraneoptera</taxon>
        <taxon>Hemiptera</taxon>
        <taxon>Heteroptera</taxon>
        <taxon>Panheteroptera</taxon>
        <taxon>Pentatomomorpha</taxon>
        <taxon>Pentatomoidea</taxon>
        <taxon>Pentatomidae</taxon>
        <taxon>Pentatominae</taxon>
        <taxon>Nezara</taxon>
    </lineage>
</organism>
<protein>
    <submittedName>
        <fullName evidence="2">Uncharacterized protein</fullName>
    </submittedName>
</protein>
<keyword evidence="3" id="KW-1185">Reference proteome</keyword>
<evidence type="ECO:0000313" key="3">
    <source>
        <dbReference type="Proteomes" id="UP001152798"/>
    </source>
</evidence>
<sequence>MTRFDGGLDHVANSKGSPQGPAAHHRLYDPANSPPSITIRHCLLRHAASAGLVFIYGTLQIWMAVEWVDSESTVYLLEVITRSITIGKRKKKKGTESRTMTKIGTRTDDWIALIVGVRLLRRGGGDIVEDQLRNIGSKMAHDGLASRVTESGSSGRGGMEEQS</sequence>
<name>A0A9P0H383_NEZVI</name>